<sequence length="526" mass="61407">MSYRDDIPMLDCGEEAEPFYLKRGVHIVPIYALTLIVEIPIRAPGQTFCNWDIREKLKTFVHPHELKDLKVIESCNEYIKFTTHVLNIDIMDEVITLLDNRTFRAPGFESVLKVLVRVGGYPCPKVEDWQKHFRGKRLKEDEPGERPDTVYVAGLPYEWFAPNIGDDVTSVMLEVMSAFGKVRQIDIPQEDPYRSDMEKDIAGLRLTWFNGSFSPFFEMYVQYTDYDGFFAAMTKLGGHQLVRRTASGVLSEYQYTLEFDKTGHLSNRIMIQRELARQCIIHRRRKEAEEKAQKDAEAVVELKKVNKERNNIENKIKVVIEQAGRQRECAEELLRKKLKDKKRHQANVRIQESENLLKFLLVDEVVRIEWEKEQRKRPADKIKEYVKAKQLPGEDDLRQKLMKKREAEIRAEVAKRKFNPNPSSKSDENDQLPIADNIKSDLTAPTPYDAHQRRKQMLRDCRSRRRKLLKEVGARLQRYRTKFKEEPIFDRLKLAPPEALKKSININIKTTNLSVNGVESQSNNAS</sequence>
<dbReference type="PANTHER" id="PTHR12484:SF4">
    <property type="entry name" value="A-KINASE ANCHOR PROTEIN 17A"/>
    <property type="match status" value="1"/>
</dbReference>
<dbReference type="AlphaFoldDB" id="A0A7E4UQ40"/>
<organism evidence="3 4">
    <name type="scientific">Panagrellus redivivus</name>
    <name type="common">Microworm</name>
    <dbReference type="NCBI Taxonomy" id="6233"/>
    <lineage>
        <taxon>Eukaryota</taxon>
        <taxon>Metazoa</taxon>
        <taxon>Ecdysozoa</taxon>
        <taxon>Nematoda</taxon>
        <taxon>Chromadorea</taxon>
        <taxon>Rhabditida</taxon>
        <taxon>Tylenchina</taxon>
        <taxon>Panagrolaimomorpha</taxon>
        <taxon>Panagrolaimoidea</taxon>
        <taxon>Panagrolaimidae</taxon>
        <taxon>Panagrellus</taxon>
    </lineage>
</organism>
<evidence type="ECO:0000256" key="1">
    <source>
        <dbReference type="SAM" id="Coils"/>
    </source>
</evidence>
<protein>
    <submittedName>
        <fullName evidence="4">A-kinase anchor protein 17A</fullName>
    </submittedName>
</protein>
<feature type="coiled-coil region" evidence="1">
    <location>
        <begin position="285"/>
        <end position="347"/>
    </location>
</feature>
<reference evidence="4" key="2">
    <citation type="submission" date="2020-10" db="UniProtKB">
        <authorList>
            <consortium name="WormBaseParasite"/>
        </authorList>
    </citation>
    <scope>IDENTIFICATION</scope>
</reference>
<reference evidence="3" key="1">
    <citation type="journal article" date="2013" name="Genetics">
        <title>The draft genome and transcriptome of Panagrellus redivivus are shaped by the harsh demands of a free-living lifestyle.</title>
        <authorList>
            <person name="Srinivasan J."/>
            <person name="Dillman A.R."/>
            <person name="Macchietto M.G."/>
            <person name="Heikkinen L."/>
            <person name="Lakso M."/>
            <person name="Fracchia K.M."/>
            <person name="Antoshechkin I."/>
            <person name="Mortazavi A."/>
            <person name="Wong G."/>
            <person name="Sternberg P.W."/>
        </authorList>
    </citation>
    <scope>NUCLEOTIDE SEQUENCE [LARGE SCALE GENOMIC DNA]</scope>
    <source>
        <strain evidence="3">MT8872</strain>
    </source>
</reference>
<evidence type="ECO:0000313" key="3">
    <source>
        <dbReference type="Proteomes" id="UP000492821"/>
    </source>
</evidence>
<dbReference type="WBParaSite" id="Pan_g11126.t1">
    <property type="protein sequence ID" value="Pan_g11126.t1"/>
    <property type="gene ID" value="Pan_g11126"/>
</dbReference>
<keyword evidence="1" id="KW-0175">Coiled coil</keyword>
<proteinExistence type="predicted"/>
<feature type="region of interest" description="Disordered" evidence="2">
    <location>
        <begin position="412"/>
        <end position="459"/>
    </location>
</feature>
<evidence type="ECO:0000256" key="2">
    <source>
        <dbReference type="SAM" id="MobiDB-lite"/>
    </source>
</evidence>
<keyword evidence="3" id="KW-1185">Reference proteome</keyword>
<dbReference type="PANTHER" id="PTHR12484">
    <property type="entry name" value="B-LYMPHOCYTE ANTIGEN-RELATED"/>
    <property type="match status" value="1"/>
</dbReference>
<dbReference type="Pfam" id="PF25015">
    <property type="entry name" value="RBD_AKAP-17A"/>
    <property type="match status" value="1"/>
</dbReference>
<dbReference type="Proteomes" id="UP000492821">
    <property type="component" value="Unassembled WGS sequence"/>
</dbReference>
<dbReference type="InterPro" id="IPR056852">
    <property type="entry name" value="AK17A/B"/>
</dbReference>
<accession>A0A7E4UQ40</accession>
<name>A0A7E4UQ40_PANRE</name>
<evidence type="ECO:0000313" key="4">
    <source>
        <dbReference type="WBParaSite" id="Pan_g11126.t1"/>
    </source>
</evidence>